<protein>
    <recommendedName>
        <fullName evidence="5">DUF4044 domain-containing protein</fullName>
    </recommendedName>
</protein>
<keyword evidence="4" id="KW-1185">Reference proteome</keyword>
<accession>G9WFC2</accession>
<dbReference type="RefSeq" id="WP_007745402.1">
    <property type="nucleotide sequence ID" value="NZ_CM001398.1"/>
</dbReference>
<dbReference type="InterPro" id="IPR025270">
    <property type="entry name" value="DUF4044"/>
</dbReference>
<feature type="transmembrane region" description="Helical" evidence="2">
    <location>
        <begin position="52"/>
        <end position="76"/>
    </location>
</feature>
<comment type="caution">
    <text evidence="3">The sequence shown here is derived from an EMBL/GenBank/DDBJ whole genome shotgun (WGS) entry which is preliminary data.</text>
</comment>
<sequence>MENSNKETSSSSFDYARPSKSAEEILAERSQTARRRMAYDNNKKQHKSRFDYLTITMAVLMAVATIVAVLVGLIAIL</sequence>
<dbReference type="Proteomes" id="UP000004959">
    <property type="component" value="Chromosome"/>
</dbReference>
<name>G9WFC2_9LACO</name>
<dbReference type="AlphaFoldDB" id="G9WFC2"/>
<evidence type="ECO:0000256" key="1">
    <source>
        <dbReference type="SAM" id="MobiDB-lite"/>
    </source>
</evidence>
<proteinExistence type="predicted"/>
<dbReference type="Pfam" id="PF13253">
    <property type="entry name" value="DUF4044"/>
    <property type="match status" value="1"/>
</dbReference>
<reference evidence="3 4" key="1">
    <citation type="journal article" date="2012" name="PLoS ONE">
        <title>Functional divergence in the genus oenococcus as predicted by genome sequencing of the newly-described species, Oenococcus kitaharae.</title>
        <authorList>
            <person name="Borneman A.R."/>
            <person name="McCarthy J.M."/>
            <person name="Chambers P.J."/>
            <person name="Bartowsky E.J."/>
        </authorList>
    </citation>
    <scope>NUCLEOTIDE SEQUENCE [LARGE SCALE GENOMIC DNA]</scope>
    <source>
        <strain evidence="4">DSM17330</strain>
    </source>
</reference>
<keyword evidence="2" id="KW-0472">Membrane</keyword>
<dbReference type="EMBL" id="AFVZ01000001">
    <property type="protein sequence ID" value="EHN58842.1"/>
    <property type="molecule type" value="Genomic_DNA"/>
</dbReference>
<evidence type="ECO:0000313" key="4">
    <source>
        <dbReference type="Proteomes" id="UP000004959"/>
    </source>
</evidence>
<keyword evidence="2" id="KW-0812">Transmembrane</keyword>
<dbReference type="HOGENOM" id="CLU_2634623_0_0_9"/>
<organism evidence="3 4">
    <name type="scientific">Oenococcus kitaharae DSM 17330</name>
    <dbReference type="NCBI Taxonomy" id="1045004"/>
    <lineage>
        <taxon>Bacteria</taxon>
        <taxon>Bacillati</taxon>
        <taxon>Bacillota</taxon>
        <taxon>Bacilli</taxon>
        <taxon>Lactobacillales</taxon>
        <taxon>Lactobacillaceae</taxon>
        <taxon>Oenococcus</taxon>
    </lineage>
</organism>
<feature type="region of interest" description="Disordered" evidence="1">
    <location>
        <begin position="1"/>
        <end position="24"/>
    </location>
</feature>
<keyword evidence="2" id="KW-1133">Transmembrane helix</keyword>
<feature type="compositionally biased region" description="Polar residues" evidence="1">
    <location>
        <begin position="1"/>
        <end position="13"/>
    </location>
</feature>
<evidence type="ECO:0008006" key="5">
    <source>
        <dbReference type="Google" id="ProtNLM"/>
    </source>
</evidence>
<evidence type="ECO:0000256" key="2">
    <source>
        <dbReference type="SAM" id="Phobius"/>
    </source>
</evidence>
<gene>
    <name evidence="3" type="ORF">OKIT_0733</name>
</gene>
<evidence type="ECO:0000313" key="3">
    <source>
        <dbReference type="EMBL" id="EHN58842.1"/>
    </source>
</evidence>
<dbReference type="PATRIC" id="fig|1045004.4.peg.735"/>